<dbReference type="GO" id="GO:0020037">
    <property type="term" value="F:heme binding"/>
    <property type="evidence" value="ECO:0007669"/>
    <property type="project" value="InterPro"/>
</dbReference>
<dbReference type="InterPro" id="IPR050651">
    <property type="entry name" value="Plant_Cytochrome_P450_Monoox"/>
</dbReference>
<dbReference type="GO" id="GO:0016020">
    <property type="term" value="C:membrane"/>
    <property type="evidence" value="ECO:0007669"/>
    <property type="project" value="UniProtKB-SubCell"/>
</dbReference>
<keyword evidence="10 19" id="KW-0472">Membrane</keyword>
<dbReference type="Proteomes" id="UP000504604">
    <property type="component" value="Unplaced"/>
</dbReference>
<evidence type="ECO:0000256" key="11">
    <source>
        <dbReference type="ARBA" id="ARBA00034479"/>
    </source>
</evidence>
<reference evidence="21" key="1">
    <citation type="submission" date="2025-08" db="UniProtKB">
        <authorList>
            <consortium name="RefSeq"/>
        </authorList>
    </citation>
    <scope>IDENTIFICATION</scope>
</reference>
<dbReference type="InterPro" id="IPR002401">
    <property type="entry name" value="Cyt_P450_E_grp-I"/>
</dbReference>
<keyword evidence="4 19" id="KW-0812">Transmembrane</keyword>
<comment type="catalytic activity">
    <reaction evidence="12">
        <text>(2S)-sakuranetin + reduced [NADPH--hemoprotein reductase] + O2 = (2S)-7-methylcarthamidin + oxidized [NADPH--hemoprotein reductase] + H2O + H(+)</text>
        <dbReference type="Rhea" id="RHEA:73431"/>
        <dbReference type="Rhea" id="RHEA-COMP:11964"/>
        <dbReference type="Rhea" id="RHEA-COMP:11965"/>
        <dbReference type="ChEBI" id="CHEBI:15377"/>
        <dbReference type="ChEBI" id="CHEBI:15378"/>
        <dbReference type="ChEBI" id="CHEBI:15379"/>
        <dbReference type="ChEBI" id="CHEBI:28927"/>
        <dbReference type="ChEBI" id="CHEBI:57618"/>
        <dbReference type="ChEBI" id="CHEBI:58210"/>
        <dbReference type="ChEBI" id="CHEBI:192815"/>
    </reaction>
    <physiologicalReaction direction="left-to-right" evidence="12">
        <dbReference type="Rhea" id="RHEA:73432"/>
    </physiologicalReaction>
</comment>
<evidence type="ECO:0000256" key="14">
    <source>
        <dbReference type="ARBA" id="ARBA00052049"/>
    </source>
</evidence>
<evidence type="ECO:0000256" key="6">
    <source>
        <dbReference type="ARBA" id="ARBA00022989"/>
    </source>
</evidence>
<dbReference type="GO" id="GO:0016705">
    <property type="term" value="F:oxidoreductase activity, acting on paired donors, with incorporation or reduction of molecular oxygen"/>
    <property type="evidence" value="ECO:0007669"/>
    <property type="project" value="InterPro"/>
</dbReference>
<keyword evidence="20" id="KW-1185">Reference proteome</keyword>
<protein>
    <recommendedName>
        <fullName evidence="16">Flavonoid-6-hydroxylase</fullName>
    </recommendedName>
</protein>
<keyword evidence="9 18" id="KW-0503">Monooxygenase</keyword>
<keyword evidence="6 19" id="KW-1133">Transmembrane helix</keyword>
<proteinExistence type="inferred from homology"/>
<dbReference type="RefSeq" id="XP_011101555.2">
    <property type="nucleotide sequence ID" value="XM_011103253.2"/>
</dbReference>
<dbReference type="FunFam" id="1.10.630.10:FF:000026">
    <property type="entry name" value="Cytochrome P450 82C4"/>
    <property type="match status" value="1"/>
</dbReference>
<evidence type="ECO:0000256" key="3">
    <source>
        <dbReference type="ARBA" id="ARBA00022617"/>
    </source>
</evidence>
<evidence type="ECO:0000256" key="15">
    <source>
        <dbReference type="ARBA" id="ARBA00052216"/>
    </source>
</evidence>
<name>A0A6I9V1M3_SESIN</name>
<keyword evidence="3 17" id="KW-0349">Heme</keyword>
<comment type="catalytic activity">
    <reaction evidence="14">
        <text>(2S)-naringenin 4',7-dimethyl ether + reduced [NADPH--hemoprotein reductase] + O2 = (2S)-carthamidin-4',7-dimethyl ether + oxidized [NADPH--hemoprotein reductase] + H2O + H(+)</text>
        <dbReference type="Rhea" id="RHEA:73439"/>
        <dbReference type="Rhea" id="RHEA-COMP:11964"/>
        <dbReference type="Rhea" id="RHEA-COMP:11965"/>
        <dbReference type="ChEBI" id="CHEBI:15377"/>
        <dbReference type="ChEBI" id="CHEBI:15378"/>
        <dbReference type="ChEBI" id="CHEBI:15379"/>
        <dbReference type="ChEBI" id="CHEBI:57618"/>
        <dbReference type="ChEBI" id="CHEBI:58210"/>
        <dbReference type="ChEBI" id="CHEBI:192816"/>
        <dbReference type="ChEBI" id="CHEBI:192817"/>
    </reaction>
    <physiologicalReaction direction="left-to-right" evidence="14">
        <dbReference type="Rhea" id="RHEA:73440"/>
    </physiologicalReaction>
</comment>
<gene>
    <name evidence="21" type="primary">LOC105179609</name>
</gene>
<dbReference type="InterPro" id="IPR017972">
    <property type="entry name" value="Cyt_P450_CS"/>
</dbReference>
<keyword evidence="7 18" id="KW-0560">Oxidoreductase</keyword>
<accession>A0A6I9V1M3</accession>
<dbReference type="Gene3D" id="1.10.630.10">
    <property type="entry name" value="Cytochrome P450"/>
    <property type="match status" value="1"/>
</dbReference>
<dbReference type="InterPro" id="IPR036396">
    <property type="entry name" value="Cyt_P450_sf"/>
</dbReference>
<evidence type="ECO:0000256" key="1">
    <source>
        <dbReference type="ARBA" id="ARBA00001971"/>
    </source>
</evidence>
<comment type="similarity">
    <text evidence="18">Belongs to the cytochrome P450 family.</text>
</comment>
<evidence type="ECO:0000256" key="19">
    <source>
        <dbReference type="SAM" id="Phobius"/>
    </source>
</evidence>
<dbReference type="PANTHER" id="PTHR47947:SF1">
    <property type="entry name" value="CYTOCHROME P450 82E3"/>
    <property type="match status" value="1"/>
</dbReference>
<sequence>MSLIPCQLPLQQPLLIKMAVFGADMGATLSALLFIIVLLYNLWRRYPRKGAQSPPQPSGAWPIIGHLHLLDPELNIAHTLAELADKYGPVFTLWFGAQRAVVVSSREAVFECFTRNDKSFANRPITSAGEHLVYDHASFGFSNGPYWREMRKLVSSEVLSARRLEAMRNLRVTEIATSIGELYLETTTKTRGQQPLPSKVVMSSWVEKMTLNIIVKTIAGKRYGKGAAEVESFRKLIREFTVLSGEFVPSDVIPIPFLRWIDPKGHIKSMKRVSKELDVIIEKWVEEHMKRRGKGEGCTEEQDFIDAMLSTIDDKFAIPKLTIIKATVLNVILGGFDTTSVHLTWVLSLLVNNKHAMNLARQEIDDKVGNQRWVQESDINNLPYLQAIIKESLRLYPPLPLSIPHQAVEDCHLSNYLIPKGTLLFVNIWKLHHDARFWPEPNRFMPERFLTGHTQVDVMGQQYEYIPFGTGRRSCPGTTFAMQVTSLTVARLIQGFDFATEGNEAVDMAEGIGITMPRKNPLEVLVTPRLPSQLYE</sequence>
<feature type="binding site" description="axial binding residue" evidence="17">
    <location>
        <position position="475"/>
    </location>
    <ligand>
        <name>heme</name>
        <dbReference type="ChEBI" id="CHEBI:30413"/>
    </ligand>
    <ligandPart>
        <name>Fe</name>
        <dbReference type="ChEBI" id="CHEBI:18248"/>
    </ligandPart>
</feature>
<evidence type="ECO:0000256" key="17">
    <source>
        <dbReference type="PIRSR" id="PIRSR602401-1"/>
    </source>
</evidence>
<comment type="catalytic activity">
    <reaction evidence="13">
        <text>genkwanin + reduced [NADPH--hemoprotein reductase] + O2 = scutellarein 7-methyl ether + oxidized [NADPH--hemoprotein reductase] + H2O</text>
        <dbReference type="Rhea" id="RHEA:73427"/>
        <dbReference type="Rhea" id="RHEA-COMP:11964"/>
        <dbReference type="Rhea" id="RHEA-COMP:11965"/>
        <dbReference type="ChEBI" id="CHEBI:15377"/>
        <dbReference type="ChEBI" id="CHEBI:15379"/>
        <dbReference type="ChEBI" id="CHEBI:57618"/>
        <dbReference type="ChEBI" id="CHEBI:58210"/>
        <dbReference type="ChEBI" id="CHEBI:192700"/>
        <dbReference type="ChEBI" id="CHEBI:192701"/>
    </reaction>
    <physiologicalReaction direction="left-to-right" evidence="13">
        <dbReference type="Rhea" id="RHEA:73428"/>
    </physiologicalReaction>
</comment>
<dbReference type="GeneID" id="105179609"/>
<dbReference type="AlphaFoldDB" id="A0A6I9V1M3"/>
<evidence type="ECO:0000256" key="12">
    <source>
        <dbReference type="ARBA" id="ARBA00050930"/>
    </source>
</evidence>
<evidence type="ECO:0000256" key="5">
    <source>
        <dbReference type="ARBA" id="ARBA00022723"/>
    </source>
</evidence>
<dbReference type="KEGG" id="sind:105179609"/>
<comment type="catalytic activity">
    <reaction evidence="15">
        <text>apigenin 4',7-dimethyl ether + reduced [NADPH--hemoprotein reductase] + O2 = ladanein + oxidized [NADPH--hemoprotein reductase] + H2O + H(+)</text>
        <dbReference type="Rhea" id="RHEA:73435"/>
        <dbReference type="Rhea" id="RHEA-COMP:11964"/>
        <dbReference type="Rhea" id="RHEA-COMP:11965"/>
        <dbReference type="ChEBI" id="CHEBI:2769"/>
        <dbReference type="ChEBI" id="CHEBI:15377"/>
        <dbReference type="ChEBI" id="CHEBI:15378"/>
        <dbReference type="ChEBI" id="CHEBI:15379"/>
        <dbReference type="ChEBI" id="CHEBI:57618"/>
        <dbReference type="ChEBI" id="CHEBI:58210"/>
        <dbReference type="ChEBI" id="CHEBI:192702"/>
    </reaction>
    <physiologicalReaction direction="left-to-right" evidence="15">
        <dbReference type="Rhea" id="RHEA:73436"/>
    </physiologicalReaction>
</comment>
<evidence type="ECO:0000256" key="8">
    <source>
        <dbReference type="ARBA" id="ARBA00023004"/>
    </source>
</evidence>
<evidence type="ECO:0000256" key="9">
    <source>
        <dbReference type="ARBA" id="ARBA00023033"/>
    </source>
</evidence>
<dbReference type="InParanoid" id="A0A6I9V1M3"/>
<dbReference type="PRINTS" id="PR00385">
    <property type="entry name" value="P450"/>
</dbReference>
<feature type="transmembrane region" description="Helical" evidence="19">
    <location>
        <begin position="20"/>
        <end position="43"/>
    </location>
</feature>
<evidence type="ECO:0000313" key="20">
    <source>
        <dbReference type="Proteomes" id="UP000504604"/>
    </source>
</evidence>
<evidence type="ECO:0000313" key="21">
    <source>
        <dbReference type="RefSeq" id="XP_011101555.2"/>
    </source>
</evidence>
<dbReference type="SUPFAM" id="SSF48264">
    <property type="entry name" value="Cytochrome P450"/>
    <property type="match status" value="1"/>
</dbReference>
<evidence type="ECO:0000256" key="10">
    <source>
        <dbReference type="ARBA" id="ARBA00023136"/>
    </source>
</evidence>
<evidence type="ECO:0000256" key="16">
    <source>
        <dbReference type="ARBA" id="ARBA00067499"/>
    </source>
</evidence>
<evidence type="ECO:0000256" key="13">
    <source>
        <dbReference type="ARBA" id="ARBA00051691"/>
    </source>
</evidence>
<dbReference type="PANTHER" id="PTHR47947">
    <property type="entry name" value="CYTOCHROME P450 82C3-RELATED"/>
    <property type="match status" value="1"/>
</dbReference>
<keyword evidence="5 17" id="KW-0479">Metal-binding</keyword>
<comment type="subcellular location">
    <subcellularLocation>
        <location evidence="2">Membrane</location>
        <topology evidence="2">Single-pass membrane protein</topology>
    </subcellularLocation>
</comment>
<evidence type="ECO:0000256" key="4">
    <source>
        <dbReference type="ARBA" id="ARBA00022692"/>
    </source>
</evidence>
<comment type="pathway">
    <text evidence="11">Flavonoid metabolism.</text>
</comment>
<dbReference type="PROSITE" id="PS00086">
    <property type="entry name" value="CYTOCHROME_P450"/>
    <property type="match status" value="1"/>
</dbReference>
<evidence type="ECO:0000256" key="18">
    <source>
        <dbReference type="RuleBase" id="RU000461"/>
    </source>
</evidence>
<evidence type="ECO:0000256" key="7">
    <source>
        <dbReference type="ARBA" id="ARBA00023002"/>
    </source>
</evidence>
<dbReference type="Pfam" id="PF00067">
    <property type="entry name" value="p450"/>
    <property type="match status" value="1"/>
</dbReference>
<evidence type="ECO:0000256" key="2">
    <source>
        <dbReference type="ARBA" id="ARBA00004167"/>
    </source>
</evidence>
<comment type="cofactor">
    <cofactor evidence="1 17">
        <name>heme</name>
        <dbReference type="ChEBI" id="CHEBI:30413"/>
    </cofactor>
</comment>
<dbReference type="FunCoup" id="A0A6I9V1M3">
    <property type="interactions" value="254"/>
</dbReference>
<dbReference type="PRINTS" id="PR00463">
    <property type="entry name" value="EP450I"/>
</dbReference>
<organism evidence="20 21">
    <name type="scientific">Sesamum indicum</name>
    <name type="common">Oriental sesame</name>
    <name type="synonym">Sesamum orientale</name>
    <dbReference type="NCBI Taxonomy" id="4182"/>
    <lineage>
        <taxon>Eukaryota</taxon>
        <taxon>Viridiplantae</taxon>
        <taxon>Streptophyta</taxon>
        <taxon>Embryophyta</taxon>
        <taxon>Tracheophyta</taxon>
        <taxon>Spermatophyta</taxon>
        <taxon>Magnoliopsida</taxon>
        <taxon>eudicotyledons</taxon>
        <taxon>Gunneridae</taxon>
        <taxon>Pentapetalae</taxon>
        <taxon>asterids</taxon>
        <taxon>lamiids</taxon>
        <taxon>Lamiales</taxon>
        <taxon>Pedaliaceae</taxon>
        <taxon>Sesamum</taxon>
    </lineage>
</organism>
<keyword evidence="8 17" id="KW-0408">Iron</keyword>
<dbReference type="GO" id="GO:0004497">
    <property type="term" value="F:monooxygenase activity"/>
    <property type="evidence" value="ECO:0007669"/>
    <property type="project" value="UniProtKB-KW"/>
</dbReference>
<dbReference type="OrthoDB" id="1055148at2759"/>
<dbReference type="GO" id="GO:0005506">
    <property type="term" value="F:iron ion binding"/>
    <property type="evidence" value="ECO:0007669"/>
    <property type="project" value="InterPro"/>
</dbReference>
<dbReference type="InterPro" id="IPR001128">
    <property type="entry name" value="Cyt_P450"/>
</dbReference>